<dbReference type="AlphaFoldDB" id="A0A6N3BKF7"/>
<accession>A0A6N3BKF7</accession>
<reference evidence="2" key="1">
    <citation type="submission" date="2019-11" db="EMBL/GenBank/DDBJ databases">
        <authorList>
            <person name="Feng L."/>
        </authorList>
    </citation>
    <scope>NUCLEOTIDE SEQUENCE</scope>
    <source>
        <strain evidence="2">SsimulansLFYP27</strain>
    </source>
</reference>
<gene>
    <name evidence="2" type="ORF">SSLFYP27_01282</name>
</gene>
<feature type="transmembrane region" description="Helical" evidence="1">
    <location>
        <begin position="12"/>
        <end position="36"/>
    </location>
</feature>
<sequence length="47" mass="5514">MYRHLWTKDFIFITLINFLMYIIHYALIVTVTSFTIDTFHAGEGMGA</sequence>
<keyword evidence="1" id="KW-0472">Membrane</keyword>
<protein>
    <submittedName>
        <fullName evidence="2">Uncharacterized protein</fullName>
    </submittedName>
</protein>
<evidence type="ECO:0000256" key="1">
    <source>
        <dbReference type="SAM" id="Phobius"/>
    </source>
</evidence>
<keyword evidence="1" id="KW-1133">Transmembrane helix</keyword>
<evidence type="ECO:0000313" key="2">
    <source>
        <dbReference type="EMBL" id="VYU04452.1"/>
    </source>
</evidence>
<dbReference type="EMBL" id="CACRUO010000030">
    <property type="protein sequence ID" value="VYU04452.1"/>
    <property type="molecule type" value="Genomic_DNA"/>
</dbReference>
<organism evidence="2">
    <name type="scientific">Staphylococcus simulans</name>
    <dbReference type="NCBI Taxonomy" id="1286"/>
    <lineage>
        <taxon>Bacteria</taxon>
        <taxon>Bacillati</taxon>
        <taxon>Bacillota</taxon>
        <taxon>Bacilli</taxon>
        <taxon>Bacillales</taxon>
        <taxon>Staphylococcaceae</taxon>
        <taxon>Staphylococcus</taxon>
    </lineage>
</organism>
<keyword evidence="1" id="KW-0812">Transmembrane</keyword>
<name>A0A6N3BKF7_STASI</name>
<proteinExistence type="predicted"/>